<name>A0A165GQW8_9BACL</name>
<dbReference type="Proteomes" id="UP000076490">
    <property type="component" value="Unassembled WGS sequence"/>
</dbReference>
<evidence type="ECO:0000313" key="2">
    <source>
        <dbReference type="Proteomes" id="UP000076490"/>
    </source>
</evidence>
<protein>
    <submittedName>
        <fullName evidence="1">Uncharacterized protein</fullName>
    </submittedName>
</protein>
<sequence length="134" mass="15221">MNKKIVTGVLLALVFVLLAGCKPSDKYLGEWYAVAQDGSQVKIHFSGDKTMTISDEEGQEKAYEISQTAAGFRNSVGYYRVEVDAQSHYIVFEDRKDDLNAIFVKQTNVASDFEDMVGEVLYSMNRDRFPEQFR</sequence>
<dbReference type="EMBL" id="LQNT01000011">
    <property type="protein sequence ID" value="KZE37319.1"/>
    <property type="molecule type" value="Genomic_DNA"/>
</dbReference>
<comment type="caution">
    <text evidence="1">The sequence shown here is derived from an EMBL/GenBank/DDBJ whole genome shotgun (WGS) entry which is preliminary data.</text>
</comment>
<gene>
    <name evidence="1" type="ORF">AV656_12175</name>
</gene>
<evidence type="ECO:0000313" key="1">
    <source>
        <dbReference type="EMBL" id="KZE37319.1"/>
    </source>
</evidence>
<proteinExistence type="predicted"/>
<reference evidence="1 2" key="1">
    <citation type="submission" date="2016-01" db="EMBL/GenBank/DDBJ databases">
        <title>Whole genome sequencing of Bhargavaea cecembensis T14.</title>
        <authorList>
            <person name="Hong K.W."/>
        </authorList>
    </citation>
    <scope>NUCLEOTIDE SEQUENCE [LARGE SCALE GENOMIC DNA]</scope>
    <source>
        <strain evidence="1 2">T14</strain>
    </source>
</reference>
<dbReference type="PROSITE" id="PS51257">
    <property type="entry name" value="PROKAR_LIPOPROTEIN"/>
    <property type="match status" value="1"/>
</dbReference>
<dbReference type="RefSeq" id="WP_063182457.1">
    <property type="nucleotide sequence ID" value="NZ_LQNT01000011.1"/>
</dbReference>
<dbReference type="AlphaFoldDB" id="A0A165GQW8"/>
<dbReference type="OrthoDB" id="2965943at2"/>
<organism evidence="1 2">
    <name type="scientific">Bhargavaea cecembensis</name>
    <dbReference type="NCBI Taxonomy" id="394098"/>
    <lineage>
        <taxon>Bacteria</taxon>
        <taxon>Bacillati</taxon>
        <taxon>Bacillota</taxon>
        <taxon>Bacilli</taxon>
        <taxon>Bacillales</taxon>
        <taxon>Caryophanaceae</taxon>
        <taxon>Bhargavaea</taxon>
    </lineage>
</organism>
<accession>A0A165GQW8</accession>